<gene>
    <name evidence="2" type="primary">LOC111137978</name>
</gene>
<evidence type="ECO:0000313" key="1">
    <source>
        <dbReference type="Proteomes" id="UP000694844"/>
    </source>
</evidence>
<proteinExistence type="predicted"/>
<dbReference type="KEGG" id="cvn:111137978"/>
<reference evidence="2" key="1">
    <citation type="submission" date="2025-08" db="UniProtKB">
        <authorList>
            <consortium name="RefSeq"/>
        </authorList>
    </citation>
    <scope>IDENTIFICATION</scope>
    <source>
        <tissue evidence="2">Whole sample</tissue>
    </source>
</reference>
<organism evidence="1 2">
    <name type="scientific">Crassostrea virginica</name>
    <name type="common">Eastern oyster</name>
    <dbReference type="NCBI Taxonomy" id="6565"/>
    <lineage>
        <taxon>Eukaryota</taxon>
        <taxon>Metazoa</taxon>
        <taxon>Spiralia</taxon>
        <taxon>Lophotrochozoa</taxon>
        <taxon>Mollusca</taxon>
        <taxon>Bivalvia</taxon>
        <taxon>Autobranchia</taxon>
        <taxon>Pteriomorphia</taxon>
        <taxon>Ostreida</taxon>
        <taxon>Ostreoidea</taxon>
        <taxon>Ostreidae</taxon>
        <taxon>Crassostrea</taxon>
    </lineage>
</organism>
<evidence type="ECO:0000313" key="2">
    <source>
        <dbReference type="RefSeq" id="XP_022345423.1"/>
    </source>
</evidence>
<dbReference type="Proteomes" id="UP000694844">
    <property type="component" value="Chromosome 5"/>
</dbReference>
<protein>
    <submittedName>
        <fullName evidence="2">Uncharacterized protein LOC111137978 isoform X1</fullName>
    </submittedName>
</protein>
<dbReference type="RefSeq" id="XP_022345423.1">
    <property type="nucleotide sequence ID" value="XM_022489715.1"/>
</dbReference>
<dbReference type="AlphaFoldDB" id="A0A8B8F0W3"/>
<accession>A0A8B8F0W3</accession>
<name>A0A8B8F0W3_CRAVI</name>
<dbReference type="GeneID" id="111137978"/>
<sequence>MLFSFRKDLFVFKQRNTDNLTFRLALTQLLIGMFRTPRSAPVRRQQSMLTTTNKFVKLTNKDRMTGIVPRLSRKRRKDTSYGCGLCTNHHHTVRHSIPDHGSPAQRPGFVGGTLCKTELALMHCNVCHTQLCKDCVVIHFSDKSQAHSVFPIEQFLSTEAKKEIVKKDLQEIENSIFPKYEEVASNIQIQKADQRKNSQKLTADLKKHGEALHKEIDIIIQSKQTELGVSD</sequence>
<dbReference type="OrthoDB" id="9445371at2759"/>
<keyword evidence="1" id="KW-1185">Reference proteome</keyword>